<evidence type="ECO:0000256" key="1">
    <source>
        <dbReference type="SAM" id="MobiDB-lite"/>
    </source>
</evidence>
<feature type="compositionally biased region" description="Low complexity" evidence="1">
    <location>
        <begin position="451"/>
        <end position="471"/>
    </location>
</feature>
<feature type="compositionally biased region" description="Basic and acidic residues" evidence="1">
    <location>
        <begin position="271"/>
        <end position="291"/>
    </location>
</feature>
<keyword evidence="2" id="KW-1133">Transmembrane helix</keyword>
<evidence type="ECO:0000256" key="2">
    <source>
        <dbReference type="SAM" id="Phobius"/>
    </source>
</evidence>
<feature type="compositionally biased region" description="Low complexity" evidence="1">
    <location>
        <begin position="133"/>
        <end position="146"/>
    </location>
</feature>
<dbReference type="PROSITE" id="PS51724">
    <property type="entry name" value="SPOR"/>
    <property type="match status" value="1"/>
</dbReference>
<feature type="transmembrane region" description="Helical" evidence="2">
    <location>
        <begin position="362"/>
        <end position="386"/>
    </location>
</feature>
<dbReference type="InterPro" id="IPR007730">
    <property type="entry name" value="SPOR-like_dom"/>
</dbReference>
<dbReference type="Proteomes" id="UP001604043">
    <property type="component" value="Unassembled WGS sequence"/>
</dbReference>
<dbReference type="SUPFAM" id="SSF110997">
    <property type="entry name" value="Sporulation related repeat"/>
    <property type="match status" value="1"/>
</dbReference>
<feature type="compositionally biased region" description="Basic and acidic residues" evidence="1">
    <location>
        <begin position="33"/>
        <end position="51"/>
    </location>
</feature>
<feature type="compositionally biased region" description="Low complexity" evidence="1">
    <location>
        <begin position="194"/>
        <end position="204"/>
    </location>
</feature>
<evidence type="ECO:0000313" key="5">
    <source>
        <dbReference type="Proteomes" id="UP001604043"/>
    </source>
</evidence>
<feature type="region of interest" description="Disordered" evidence="1">
    <location>
        <begin position="430"/>
        <end position="475"/>
    </location>
</feature>
<keyword evidence="2" id="KW-0472">Membrane</keyword>
<feature type="compositionally biased region" description="Basic and acidic residues" evidence="1">
    <location>
        <begin position="1"/>
        <end position="14"/>
    </location>
</feature>
<organism evidence="4 5">
    <name type="scientific">Xanthobacter aminoxidans</name>
    <dbReference type="NCBI Taxonomy" id="186280"/>
    <lineage>
        <taxon>Bacteria</taxon>
        <taxon>Pseudomonadati</taxon>
        <taxon>Pseudomonadota</taxon>
        <taxon>Alphaproteobacteria</taxon>
        <taxon>Hyphomicrobiales</taxon>
        <taxon>Xanthobacteraceae</taxon>
        <taxon>Xanthobacter</taxon>
    </lineage>
</organism>
<dbReference type="EMBL" id="JBAFUR010000007">
    <property type="protein sequence ID" value="MFG1254735.1"/>
    <property type="molecule type" value="Genomic_DNA"/>
</dbReference>
<dbReference type="Gene3D" id="3.30.70.1070">
    <property type="entry name" value="Sporulation related repeat"/>
    <property type="match status" value="1"/>
</dbReference>
<feature type="compositionally biased region" description="Acidic residues" evidence="1">
    <location>
        <begin position="212"/>
        <end position="224"/>
    </location>
</feature>
<evidence type="ECO:0000259" key="3">
    <source>
        <dbReference type="PROSITE" id="PS51724"/>
    </source>
</evidence>
<dbReference type="Pfam" id="PF05036">
    <property type="entry name" value="SPOR"/>
    <property type="match status" value="1"/>
</dbReference>
<keyword evidence="2" id="KW-0812">Transmembrane</keyword>
<protein>
    <submittedName>
        <fullName evidence="4">SPOR domain-containing protein</fullName>
    </submittedName>
</protein>
<feature type="domain" description="SPOR" evidence="3">
    <location>
        <begin position="538"/>
        <end position="623"/>
    </location>
</feature>
<gene>
    <name evidence="4" type="ORF">V5F30_21155</name>
</gene>
<proteinExistence type="predicted"/>
<feature type="compositionally biased region" description="Low complexity" evidence="1">
    <location>
        <begin position="61"/>
        <end position="108"/>
    </location>
</feature>
<dbReference type="InterPro" id="IPR036680">
    <property type="entry name" value="SPOR-like_sf"/>
</dbReference>
<feature type="compositionally biased region" description="Basic and acidic residues" evidence="1">
    <location>
        <begin position="225"/>
        <end position="234"/>
    </location>
</feature>
<feature type="region of interest" description="Disordered" evidence="1">
    <location>
        <begin position="1"/>
        <end position="328"/>
    </location>
</feature>
<feature type="compositionally biased region" description="Low complexity" evidence="1">
    <location>
        <begin position="245"/>
        <end position="262"/>
    </location>
</feature>
<reference evidence="4 5" key="1">
    <citation type="submission" date="2024-02" db="EMBL/GenBank/DDBJ databases">
        <title>Expansion and revision of Xanthobacter and proposal of Roseixanthobacter gen. nov.</title>
        <authorList>
            <person name="Soltysiak M.P.M."/>
            <person name="Jalihal A."/>
            <person name="Ory A."/>
            <person name="Chrisophersen C."/>
            <person name="Lee A.D."/>
            <person name="Boulton J."/>
            <person name="Springer M."/>
        </authorList>
    </citation>
    <scope>NUCLEOTIDE SEQUENCE [LARGE SCALE GENOMIC DNA]</scope>
    <source>
        <strain evidence="4 5">CB5</strain>
    </source>
</reference>
<accession>A0ABW6ZLY5</accession>
<dbReference type="RefSeq" id="WP_394008821.1">
    <property type="nucleotide sequence ID" value="NZ_JBAFUR010000007.1"/>
</dbReference>
<sequence length="623" mass="66224">MGDESRYRYRRDDAATGSGPGSRPAQAASGDRAGGRDPLAELARLMDHDPFDDFDGLQPEQQSRSGAPQQSAPQQAAPRPAPAQRYAPPAAPAPAQRLVPPQPTRAALQPPPRPAAVEHDYDEDDDAEAWNTAPARQPAVPARAAPSYAPEPQSRAPQGYGQSGYAQPAPSYAPAPRPADPRAADVRLGYGSLARDAAAARAVPPQQPPPQDYDDYDDDYDDGVDDPRQPDPRQPHPSNADPRARAAGYGQGQAPQEQQAYGRADAQGYRQDARSQDARYQDARYPDDRRPASGQPAHQSARYDDETDEAGYAYSAARRDEDYDYDDYDDRYDPEYADDGYMPPHGDEMYEPEPRRRRGRTALLLGVSLVGLLVAGVAGVFAYNMAVGRSGLMSSSSAPPVIKADSAPAKTTTPATADAQKSIYDRVGGPVTAGNEKMVPREEQPVDVTSAARAPADSAPAAPQQPMQATQNLTEPKRVRTMTVRADGSVTPGVPSSAVSAYAPSQNPIPVGLPQPNPVTTVPASAPADATASTSPAPTAAGTYVVQVASQRSESDALGSWKALQAKYPNLLGSYKATVKKADLGDKGIYYRAQVGPFAGRDQANELCQSLRAQGGDCVVTKN</sequence>
<evidence type="ECO:0000313" key="4">
    <source>
        <dbReference type="EMBL" id="MFG1254735.1"/>
    </source>
</evidence>
<keyword evidence="5" id="KW-1185">Reference proteome</keyword>
<comment type="caution">
    <text evidence="4">The sequence shown here is derived from an EMBL/GenBank/DDBJ whole genome shotgun (WGS) entry which is preliminary data.</text>
</comment>
<name>A0ABW6ZLY5_9HYPH</name>